<protein>
    <recommendedName>
        <fullName evidence="4">SCP domain-containing protein</fullName>
    </recommendedName>
</protein>
<keyword evidence="3" id="KW-1185">Reference proteome</keyword>
<accession>A0A368GNF1</accession>
<dbReference type="AlphaFoldDB" id="A0A368GNF1"/>
<evidence type="ECO:0008006" key="4">
    <source>
        <dbReference type="Google" id="ProtNLM"/>
    </source>
</evidence>
<dbReference type="SUPFAM" id="SSF55797">
    <property type="entry name" value="PR-1-like"/>
    <property type="match status" value="1"/>
</dbReference>
<sequence length="214" mass="24405">MLIFLVVLATVAFRLDGLYAEEVDEFLGDRHIIMDRPRACNSVVNLRLIYDDFHNTLRQKVAGGIPLSNTQHVQQRLMYGLIYDCLLEKKADQAVRNPGLPVDLPVLRFTKHYGGSLGRLPKVVEEGLHELAQKNRSALFQMIYPKATRFACARTVKRERNGPGYGRVDVACVYDKKAELSAFRGRACTKDEDCTYYEGSKCQWHLCYVPLKHP</sequence>
<evidence type="ECO:0000313" key="2">
    <source>
        <dbReference type="EMBL" id="RCN45158.1"/>
    </source>
</evidence>
<dbReference type="InterPro" id="IPR035940">
    <property type="entry name" value="CAP_sf"/>
</dbReference>
<dbReference type="EMBL" id="JOJR01000109">
    <property type="protein sequence ID" value="RCN45158.1"/>
    <property type="molecule type" value="Genomic_DNA"/>
</dbReference>
<evidence type="ECO:0000256" key="1">
    <source>
        <dbReference type="SAM" id="SignalP"/>
    </source>
</evidence>
<comment type="caution">
    <text evidence="2">The sequence shown here is derived from an EMBL/GenBank/DDBJ whole genome shotgun (WGS) entry which is preliminary data.</text>
</comment>
<keyword evidence="1" id="KW-0732">Signal</keyword>
<feature type="chain" id="PRO_5016744972" description="SCP domain-containing protein" evidence="1">
    <location>
        <begin position="21"/>
        <end position="214"/>
    </location>
</feature>
<evidence type="ECO:0000313" key="3">
    <source>
        <dbReference type="Proteomes" id="UP000252519"/>
    </source>
</evidence>
<feature type="signal peptide" evidence="1">
    <location>
        <begin position="1"/>
        <end position="20"/>
    </location>
</feature>
<dbReference type="Gene3D" id="3.40.33.10">
    <property type="entry name" value="CAP"/>
    <property type="match status" value="1"/>
</dbReference>
<dbReference type="Proteomes" id="UP000252519">
    <property type="component" value="Unassembled WGS sequence"/>
</dbReference>
<proteinExistence type="predicted"/>
<gene>
    <name evidence="2" type="ORF">ANCCAN_08845</name>
</gene>
<reference evidence="2 3" key="1">
    <citation type="submission" date="2014-10" db="EMBL/GenBank/DDBJ databases">
        <title>Draft genome of the hookworm Ancylostoma caninum.</title>
        <authorList>
            <person name="Mitreva M."/>
        </authorList>
    </citation>
    <scope>NUCLEOTIDE SEQUENCE [LARGE SCALE GENOMIC DNA]</scope>
    <source>
        <strain evidence="2 3">Baltimore</strain>
    </source>
</reference>
<dbReference type="STRING" id="29170.A0A368GNF1"/>
<name>A0A368GNF1_ANCCA</name>
<organism evidence="2 3">
    <name type="scientific">Ancylostoma caninum</name>
    <name type="common">Dog hookworm</name>
    <dbReference type="NCBI Taxonomy" id="29170"/>
    <lineage>
        <taxon>Eukaryota</taxon>
        <taxon>Metazoa</taxon>
        <taxon>Ecdysozoa</taxon>
        <taxon>Nematoda</taxon>
        <taxon>Chromadorea</taxon>
        <taxon>Rhabditida</taxon>
        <taxon>Rhabditina</taxon>
        <taxon>Rhabditomorpha</taxon>
        <taxon>Strongyloidea</taxon>
        <taxon>Ancylostomatidae</taxon>
        <taxon>Ancylostomatinae</taxon>
        <taxon>Ancylostoma</taxon>
    </lineage>
</organism>
<dbReference type="OrthoDB" id="5877612at2759"/>